<dbReference type="AlphaFoldDB" id="A0A0D3JGM6"/>
<proteinExistence type="predicted"/>
<name>A0A0D3JGM6_EMIH1</name>
<dbReference type="RefSeq" id="XP_005775090.1">
    <property type="nucleotide sequence ID" value="XM_005775033.1"/>
</dbReference>
<feature type="transmembrane region" description="Helical" evidence="1">
    <location>
        <begin position="222"/>
        <end position="249"/>
    </location>
</feature>
<evidence type="ECO:0000313" key="2">
    <source>
        <dbReference type="EnsemblProtists" id="EOD22661"/>
    </source>
</evidence>
<evidence type="ECO:0000313" key="3">
    <source>
        <dbReference type="Proteomes" id="UP000013827"/>
    </source>
</evidence>
<dbReference type="Proteomes" id="UP000013827">
    <property type="component" value="Unassembled WGS sequence"/>
</dbReference>
<evidence type="ECO:0008006" key="4">
    <source>
        <dbReference type="Google" id="ProtNLM"/>
    </source>
</evidence>
<keyword evidence="3" id="KW-1185">Reference proteome</keyword>
<sequence>MADPVLALRQEIDRCTFALGVALVASVGHFNPASLIFAALLLLSSKEEPASRKGKTQHWVLRPRTTRFVWAVLVCDLLLLPSVVFLFVACREMKSLLTTYVPEDSYGKASGSGNWREESLKRSDSITFENAYDLCNETMFPLKGDQPLGSAFGAGANGTTCAMFRVIEYLEHSSNARFVSVDPDSWLPDVFTLDTKEYSVGPDRGSEYSAPSVDRLLASLNLITAFLGALVLMTTLVSVISVAATLVLLRRARAMAPLALCIHVRADAVSGEEAGAGGTSAGGGLLPLQTAVREVVSSLVGEEGHDEGQNKFEVNKVYLGLADGLDAIVREFEAHGTKDDRECLEYLLHGRTGDLPRRWPNGVMDEGRPAGLSLDDFVAHPHSRLAGLSPAHVAALRLYTCNCFRSLNGPLRRHAIRLLRAVGAARSDANEPMDVWRGMKNLELTEGFATKGGTEVAPMSTTTDLRVAVSYSVGFSPAGASRALLFKLRAESFMDRGADLTFLSCFPGEAEMCFPPLTYLAPSGRREVFVVEGVEFEVIEVEPKFGS</sequence>
<dbReference type="HOGENOM" id="CLU_498241_0_0_1"/>
<dbReference type="PaxDb" id="2903-EOD22661"/>
<dbReference type="GeneID" id="17268205"/>
<feature type="transmembrane region" description="Helical" evidence="1">
    <location>
        <begin position="68"/>
        <end position="89"/>
    </location>
</feature>
<keyword evidence="1" id="KW-0812">Transmembrane</keyword>
<keyword evidence="1" id="KW-1133">Transmembrane helix</keyword>
<dbReference type="EnsemblProtists" id="EOD22661">
    <property type="protein sequence ID" value="EOD22661"/>
    <property type="gene ID" value="EMIHUDRAFT_458099"/>
</dbReference>
<reference evidence="3" key="1">
    <citation type="journal article" date="2013" name="Nature">
        <title>Pan genome of the phytoplankton Emiliania underpins its global distribution.</title>
        <authorList>
            <person name="Read B.A."/>
            <person name="Kegel J."/>
            <person name="Klute M.J."/>
            <person name="Kuo A."/>
            <person name="Lefebvre S.C."/>
            <person name="Maumus F."/>
            <person name="Mayer C."/>
            <person name="Miller J."/>
            <person name="Monier A."/>
            <person name="Salamov A."/>
            <person name="Young J."/>
            <person name="Aguilar M."/>
            <person name="Claverie J.M."/>
            <person name="Frickenhaus S."/>
            <person name="Gonzalez K."/>
            <person name="Herman E.K."/>
            <person name="Lin Y.C."/>
            <person name="Napier J."/>
            <person name="Ogata H."/>
            <person name="Sarno A.F."/>
            <person name="Shmutz J."/>
            <person name="Schroeder D."/>
            <person name="de Vargas C."/>
            <person name="Verret F."/>
            <person name="von Dassow P."/>
            <person name="Valentin K."/>
            <person name="Van de Peer Y."/>
            <person name="Wheeler G."/>
            <person name="Dacks J.B."/>
            <person name="Delwiche C.F."/>
            <person name="Dyhrman S.T."/>
            <person name="Glockner G."/>
            <person name="John U."/>
            <person name="Richards T."/>
            <person name="Worden A.Z."/>
            <person name="Zhang X."/>
            <person name="Grigoriev I.V."/>
            <person name="Allen A.E."/>
            <person name="Bidle K."/>
            <person name="Borodovsky M."/>
            <person name="Bowler C."/>
            <person name="Brownlee C."/>
            <person name="Cock J.M."/>
            <person name="Elias M."/>
            <person name="Gladyshev V.N."/>
            <person name="Groth M."/>
            <person name="Guda C."/>
            <person name="Hadaegh A."/>
            <person name="Iglesias-Rodriguez M.D."/>
            <person name="Jenkins J."/>
            <person name="Jones B.M."/>
            <person name="Lawson T."/>
            <person name="Leese F."/>
            <person name="Lindquist E."/>
            <person name="Lobanov A."/>
            <person name="Lomsadze A."/>
            <person name="Malik S.B."/>
            <person name="Marsh M.E."/>
            <person name="Mackinder L."/>
            <person name="Mock T."/>
            <person name="Mueller-Roeber B."/>
            <person name="Pagarete A."/>
            <person name="Parker M."/>
            <person name="Probert I."/>
            <person name="Quesneville H."/>
            <person name="Raines C."/>
            <person name="Rensing S.A."/>
            <person name="Riano-Pachon D.M."/>
            <person name="Richier S."/>
            <person name="Rokitta S."/>
            <person name="Shiraiwa Y."/>
            <person name="Soanes D.M."/>
            <person name="van der Giezen M."/>
            <person name="Wahlund T.M."/>
            <person name="Williams B."/>
            <person name="Wilson W."/>
            <person name="Wolfe G."/>
            <person name="Wurch L.L."/>
        </authorList>
    </citation>
    <scope>NUCLEOTIDE SEQUENCE</scope>
</reference>
<organism evidence="2 3">
    <name type="scientific">Emiliania huxleyi (strain CCMP1516)</name>
    <dbReference type="NCBI Taxonomy" id="280463"/>
    <lineage>
        <taxon>Eukaryota</taxon>
        <taxon>Haptista</taxon>
        <taxon>Haptophyta</taxon>
        <taxon>Prymnesiophyceae</taxon>
        <taxon>Isochrysidales</taxon>
        <taxon>Noelaerhabdaceae</taxon>
        <taxon>Emiliania</taxon>
    </lineage>
</organism>
<evidence type="ECO:0000256" key="1">
    <source>
        <dbReference type="SAM" id="Phobius"/>
    </source>
</evidence>
<dbReference type="SUPFAM" id="SSF56399">
    <property type="entry name" value="ADP-ribosylation"/>
    <property type="match status" value="1"/>
</dbReference>
<reference evidence="2" key="2">
    <citation type="submission" date="2024-10" db="UniProtKB">
        <authorList>
            <consortium name="EnsemblProtists"/>
        </authorList>
    </citation>
    <scope>IDENTIFICATION</scope>
</reference>
<keyword evidence="1" id="KW-0472">Membrane</keyword>
<protein>
    <recommendedName>
        <fullName evidence="4">Mono(ADP-ribosyl)transferase</fullName>
    </recommendedName>
</protein>
<accession>A0A0D3JGM6</accession>
<feature type="transmembrane region" description="Helical" evidence="1">
    <location>
        <begin position="17"/>
        <end position="43"/>
    </location>
</feature>
<dbReference type="KEGG" id="ehx:EMIHUDRAFT_458099"/>
<dbReference type="Gene3D" id="3.90.176.10">
    <property type="entry name" value="Toxin ADP-ribosyltransferase, Chain A, domain 1"/>
    <property type="match status" value="1"/>
</dbReference>